<proteinExistence type="predicted"/>
<dbReference type="AlphaFoldDB" id="A0A0E9RCS6"/>
<sequence length="21" mass="2312">MRRTKPSSNWSAASETTNVST</sequence>
<reference evidence="2" key="1">
    <citation type="submission" date="2014-11" db="EMBL/GenBank/DDBJ databases">
        <authorList>
            <person name="Amaro Gonzalez C."/>
        </authorList>
    </citation>
    <scope>NUCLEOTIDE SEQUENCE</scope>
</reference>
<name>A0A0E9RCS6_ANGAN</name>
<feature type="region of interest" description="Disordered" evidence="1">
    <location>
        <begin position="1"/>
        <end position="21"/>
    </location>
</feature>
<reference evidence="2" key="2">
    <citation type="journal article" date="2015" name="Fish Shellfish Immunol.">
        <title>Early steps in the European eel (Anguilla anguilla)-Vibrio vulnificus interaction in the gills: Role of the RtxA13 toxin.</title>
        <authorList>
            <person name="Callol A."/>
            <person name="Pajuelo D."/>
            <person name="Ebbesson L."/>
            <person name="Teles M."/>
            <person name="MacKenzie S."/>
            <person name="Amaro C."/>
        </authorList>
    </citation>
    <scope>NUCLEOTIDE SEQUENCE</scope>
</reference>
<evidence type="ECO:0000313" key="2">
    <source>
        <dbReference type="EMBL" id="JAH26607.1"/>
    </source>
</evidence>
<protein>
    <submittedName>
        <fullName evidence="2">Uncharacterized protein</fullName>
    </submittedName>
</protein>
<accession>A0A0E9RCS6</accession>
<organism evidence="2">
    <name type="scientific">Anguilla anguilla</name>
    <name type="common">European freshwater eel</name>
    <name type="synonym">Muraena anguilla</name>
    <dbReference type="NCBI Taxonomy" id="7936"/>
    <lineage>
        <taxon>Eukaryota</taxon>
        <taxon>Metazoa</taxon>
        <taxon>Chordata</taxon>
        <taxon>Craniata</taxon>
        <taxon>Vertebrata</taxon>
        <taxon>Euteleostomi</taxon>
        <taxon>Actinopterygii</taxon>
        <taxon>Neopterygii</taxon>
        <taxon>Teleostei</taxon>
        <taxon>Anguilliformes</taxon>
        <taxon>Anguillidae</taxon>
        <taxon>Anguilla</taxon>
    </lineage>
</organism>
<dbReference type="EMBL" id="GBXM01081970">
    <property type="protein sequence ID" value="JAH26607.1"/>
    <property type="molecule type" value="Transcribed_RNA"/>
</dbReference>
<evidence type="ECO:0000256" key="1">
    <source>
        <dbReference type="SAM" id="MobiDB-lite"/>
    </source>
</evidence>